<reference evidence="4" key="1">
    <citation type="journal article" date="2019" name="Int. J. Syst. Evol. Microbiol.">
        <title>The Global Catalogue of Microorganisms (GCM) 10K type strain sequencing project: providing services to taxonomists for standard genome sequencing and annotation.</title>
        <authorList>
            <consortium name="The Broad Institute Genomics Platform"/>
            <consortium name="The Broad Institute Genome Sequencing Center for Infectious Disease"/>
            <person name="Wu L."/>
            <person name="Ma J."/>
        </authorList>
    </citation>
    <scope>NUCLEOTIDE SEQUENCE [LARGE SCALE GENOMIC DNA]</scope>
    <source>
        <strain evidence="4">CGMCC 1.15067</strain>
    </source>
</reference>
<comment type="caution">
    <text evidence="3">The sequence shown here is derived from an EMBL/GenBank/DDBJ whole genome shotgun (WGS) entry which is preliminary data.</text>
</comment>
<dbReference type="InterPro" id="IPR001480">
    <property type="entry name" value="Bulb-type_lectin_dom"/>
</dbReference>
<dbReference type="Gene3D" id="2.90.10.10">
    <property type="entry name" value="Bulb-type lectin domain"/>
    <property type="match status" value="1"/>
</dbReference>
<dbReference type="InterPro" id="IPR036426">
    <property type="entry name" value="Bulb-type_lectin_dom_sf"/>
</dbReference>
<evidence type="ECO:0000313" key="3">
    <source>
        <dbReference type="EMBL" id="MFD1989999.1"/>
    </source>
</evidence>
<evidence type="ECO:0000313" key="4">
    <source>
        <dbReference type="Proteomes" id="UP001597403"/>
    </source>
</evidence>
<dbReference type="Proteomes" id="UP001597403">
    <property type="component" value="Unassembled WGS sequence"/>
</dbReference>
<dbReference type="RefSeq" id="WP_204823713.1">
    <property type="nucleotide sequence ID" value="NZ_JBHUGF010000010.1"/>
</dbReference>
<dbReference type="EMBL" id="JBHUGF010000010">
    <property type="protein sequence ID" value="MFD1989999.1"/>
    <property type="molecule type" value="Genomic_DNA"/>
</dbReference>
<sequence>MKKVVRKTTLIVLAVFMLQLCLVSAAFAKNSLSPGETLAKDQKLTSTNGRFNLVMQSDGNLVLYRDGGISMWSTNTDGKRYRWQDPISGYVITRMPQALTFNASSIRVTDQFRDYTFWSANPQAWSNNYYQGKVPAGMVGEILVVQDDGNLVMYSSGGKGPMWASDTGGH</sequence>
<gene>
    <name evidence="3" type="ORF">ACFSGI_08515</name>
</gene>
<accession>A0ABW4UXI0</accession>
<organism evidence="3 4">
    <name type="scientific">Paenibacillus nicotianae</name>
    <dbReference type="NCBI Taxonomy" id="1526551"/>
    <lineage>
        <taxon>Bacteria</taxon>
        <taxon>Bacillati</taxon>
        <taxon>Bacillota</taxon>
        <taxon>Bacilli</taxon>
        <taxon>Bacillales</taxon>
        <taxon>Paenibacillaceae</taxon>
        <taxon>Paenibacillus</taxon>
    </lineage>
</organism>
<dbReference type="Gene3D" id="2.90.10.30">
    <property type="match status" value="1"/>
</dbReference>
<feature type="chain" id="PRO_5045536845" description="Bulb-type lectin domain-containing protein" evidence="1">
    <location>
        <begin position="29"/>
        <end position="170"/>
    </location>
</feature>
<name>A0ABW4UXI0_9BACL</name>
<feature type="domain" description="Bulb-type lectin" evidence="2">
    <location>
        <begin position="29"/>
        <end position="170"/>
    </location>
</feature>
<keyword evidence="1" id="KW-0732">Signal</keyword>
<proteinExistence type="predicted"/>
<dbReference type="PROSITE" id="PS50927">
    <property type="entry name" value="BULB_LECTIN"/>
    <property type="match status" value="1"/>
</dbReference>
<dbReference type="SUPFAM" id="SSF51110">
    <property type="entry name" value="alpha-D-mannose-specific plant lectins"/>
    <property type="match status" value="2"/>
</dbReference>
<evidence type="ECO:0000259" key="2">
    <source>
        <dbReference type="PROSITE" id="PS50927"/>
    </source>
</evidence>
<keyword evidence="4" id="KW-1185">Reference proteome</keyword>
<dbReference type="SMART" id="SM00108">
    <property type="entry name" value="B_lectin"/>
    <property type="match status" value="1"/>
</dbReference>
<feature type="signal peptide" evidence="1">
    <location>
        <begin position="1"/>
        <end position="28"/>
    </location>
</feature>
<protein>
    <recommendedName>
        <fullName evidence="2">Bulb-type lectin domain-containing protein</fullName>
    </recommendedName>
</protein>
<evidence type="ECO:0000256" key="1">
    <source>
        <dbReference type="SAM" id="SignalP"/>
    </source>
</evidence>